<reference evidence="1" key="2">
    <citation type="submission" date="2023-04" db="EMBL/GenBank/DDBJ databases">
        <authorList>
            <person name="Bruccoleri R.E."/>
            <person name="Oakeley E.J."/>
            <person name="Faust A.-M."/>
            <person name="Dessus-Babus S."/>
            <person name="Altorfer M."/>
            <person name="Burckhardt D."/>
            <person name="Oertli M."/>
            <person name="Naumann U."/>
            <person name="Petersen F."/>
            <person name="Wong J."/>
        </authorList>
    </citation>
    <scope>NUCLEOTIDE SEQUENCE</scope>
    <source>
        <strain evidence="1">GSM-AAB239-AS_SAM_17_03QT</strain>
        <tissue evidence="1">Leaf</tissue>
    </source>
</reference>
<reference evidence="1" key="1">
    <citation type="journal article" date="2023" name="GigaByte">
        <title>Genome assembly of the bearded iris, Iris pallida Lam.</title>
        <authorList>
            <person name="Bruccoleri R.E."/>
            <person name="Oakeley E.J."/>
            <person name="Faust A.M.E."/>
            <person name="Altorfer M."/>
            <person name="Dessus-Babus S."/>
            <person name="Burckhardt D."/>
            <person name="Oertli M."/>
            <person name="Naumann U."/>
            <person name="Petersen F."/>
            <person name="Wong J."/>
        </authorList>
    </citation>
    <scope>NUCLEOTIDE SEQUENCE</scope>
    <source>
        <strain evidence="1">GSM-AAB239-AS_SAM_17_03QT</strain>
    </source>
</reference>
<dbReference type="AlphaFoldDB" id="A0AAX6EDL2"/>
<sequence length="56" mass="6059">MHLTALGSSFPTDGPLSFTKHTHPNTFSGSIPLLLPCNISHGDFHPRTFEGILLIS</sequence>
<evidence type="ECO:0000313" key="1">
    <source>
        <dbReference type="EMBL" id="KAJ6802041.1"/>
    </source>
</evidence>
<organism evidence="1 2">
    <name type="scientific">Iris pallida</name>
    <name type="common">Sweet iris</name>
    <dbReference type="NCBI Taxonomy" id="29817"/>
    <lineage>
        <taxon>Eukaryota</taxon>
        <taxon>Viridiplantae</taxon>
        <taxon>Streptophyta</taxon>
        <taxon>Embryophyta</taxon>
        <taxon>Tracheophyta</taxon>
        <taxon>Spermatophyta</taxon>
        <taxon>Magnoliopsida</taxon>
        <taxon>Liliopsida</taxon>
        <taxon>Asparagales</taxon>
        <taxon>Iridaceae</taxon>
        <taxon>Iridoideae</taxon>
        <taxon>Irideae</taxon>
        <taxon>Iris</taxon>
    </lineage>
</organism>
<accession>A0AAX6EDL2</accession>
<dbReference type="EMBL" id="JANAVB010037420">
    <property type="protein sequence ID" value="KAJ6802041.1"/>
    <property type="molecule type" value="Genomic_DNA"/>
</dbReference>
<protein>
    <submittedName>
        <fullName evidence="1">Histone deacetylase 10 isoform X2</fullName>
    </submittedName>
</protein>
<proteinExistence type="predicted"/>
<comment type="caution">
    <text evidence="1">The sequence shown here is derived from an EMBL/GenBank/DDBJ whole genome shotgun (WGS) entry which is preliminary data.</text>
</comment>
<keyword evidence="2" id="KW-1185">Reference proteome</keyword>
<evidence type="ECO:0000313" key="2">
    <source>
        <dbReference type="Proteomes" id="UP001140949"/>
    </source>
</evidence>
<gene>
    <name evidence="1" type="ORF">M6B38_193220</name>
</gene>
<name>A0AAX6EDL2_IRIPA</name>
<dbReference type="Proteomes" id="UP001140949">
    <property type="component" value="Unassembled WGS sequence"/>
</dbReference>